<feature type="compositionally biased region" description="Basic and acidic residues" evidence="7">
    <location>
        <begin position="335"/>
        <end position="350"/>
    </location>
</feature>
<feature type="compositionally biased region" description="Acidic residues" evidence="7">
    <location>
        <begin position="503"/>
        <end position="515"/>
    </location>
</feature>
<comment type="subcellular location">
    <subcellularLocation>
        <location evidence="1">Secreted</location>
        <location evidence="1">Cell wall</location>
        <topology evidence="1">Peptidoglycan-anchor</topology>
    </subcellularLocation>
</comment>
<dbReference type="Pfam" id="PF00746">
    <property type="entry name" value="Gram_pos_anchor"/>
    <property type="match status" value="1"/>
</dbReference>
<keyword evidence="5" id="KW-0677">Repeat</keyword>
<keyword evidence="2" id="KW-0134">Cell wall</keyword>
<evidence type="ECO:0000313" key="10">
    <source>
        <dbReference type="Proteomes" id="UP000032366"/>
    </source>
</evidence>
<dbReference type="InterPro" id="IPR019931">
    <property type="entry name" value="LPXTG_anchor"/>
</dbReference>
<evidence type="ECO:0000256" key="7">
    <source>
        <dbReference type="SAM" id="MobiDB-lite"/>
    </source>
</evidence>
<feature type="region of interest" description="Disordered" evidence="7">
    <location>
        <begin position="67"/>
        <end position="224"/>
    </location>
</feature>
<feature type="region of interest" description="Disordered" evidence="7">
    <location>
        <begin position="262"/>
        <end position="420"/>
    </location>
</feature>
<keyword evidence="10" id="KW-1185">Reference proteome</keyword>
<feature type="compositionally biased region" description="Basic and acidic residues" evidence="7">
    <location>
        <begin position="530"/>
        <end position="545"/>
    </location>
</feature>
<keyword evidence="4" id="KW-0732">Signal</keyword>
<reference evidence="9 10" key="1">
    <citation type="submission" date="2015-01" db="EMBL/GenBank/DDBJ databases">
        <authorList>
            <person name="Guo J."/>
        </authorList>
    </citation>
    <scope>NUCLEOTIDE SEQUENCE [LARGE SCALE GENOMIC DNA]</scope>
    <source>
        <strain evidence="9 10">DSM 22147</strain>
    </source>
</reference>
<proteinExistence type="predicted"/>
<dbReference type="Pfam" id="PF06458">
    <property type="entry name" value="MucBP"/>
    <property type="match status" value="4"/>
</dbReference>
<evidence type="ECO:0000256" key="3">
    <source>
        <dbReference type="ARBA" id="ARBA00022525"/>
    </source>
</evidence>
<feature type="compositionally biased region" description="Basic and acidic residues" evidence="7">
    <location>
        <begin position="651"/>
        <end position="745"/>
    </location>
</feature>
<feature type="compositionally biased region" description="Basic and acidic residues" evidence="7">
    <location>
        <begin position="758"/>
        <end position="779"/>
    </location>
</feature>
<dbReference type="EMBL" id="JXWY01000022">
    <property type="protein sequence ID" value="KIX91241.1"/>
    <property type="molecule type" value="Genomic_DNA"/>
</dbReference>
<dbReference type="Proteomes" id="UP000032366">
    <property type="component" value="Unassembled WGS sequence"/>
</dbReference>
<feature type="domain" description="Gram-positive cocci surface proteins LPxTG" evidence="8">
    <location>
        <begin position="778"/>
        <end position="811"/>
    </location>
</feature>
<evidence type="ECO:0000259" key="8">
    <source>
        <dbReference type="PROSITE" id="PS50847"/>
    </source>
</evidence>
<keyword evidence="6" id="KW-0572">Peptidoglycan-anchor</keyword>
<feature type="region of interest" description="Disordered" evidence="7">
    <location>
        <begin position="630"/>
        <end position="786"/>
    </location>
</feature>
<feature type="compositionally biased region" description="Low complexity" evidence="7">
    <location>
        <begin position="479"/>
        <end position="498"/>
    </location>
</feature>
<organism evidence="9 10">
    <name type="scientific">Staphylococcus microti</name>
    <dbReference type="NCBI Taxonomy" id="569857"/>
    <lineage>
        <taxon>Bacteria</taxon>
        <taxon>Bacillati</taxon>
        <taxon>Bacillota</taxon>
        <taxon>Bacilli</taxon>
        <taxon>Bacillales</taxon>
        <taxon>Staphylococcaceae</taxon>
        <taxon>Staphylococcus</taxon>
    </lineage>
</organism>
<feature type="region of interest" description="Disordered" evidence="7">
    <location>
        <begin position="459"/>
        <end position="611"/>
    </location>
</feature>
<comment type="caution">
    <text evidence="9">The sequence shown here is derived from an EMBL/GenBank/DDBJ whole genome shotgun (WGS) entry which is preliminary data.</text>
</comment>
<protein>
    <recommendedName>
        <fullName evidence="8">Gram-positive cocci surface proteins LPxTG domain-containing protein</fullName>
    </recommendedName>
</protein>
<dbReference type="PROSITE" id="PS50847">
    <property type="entry name" value="GRAM_POS_ANCHORING"/>
    <property type="match status" value="1"/>
</dbReference>
<dbReference type="Gene3D" id="3.10.20.320">
    <property type="entry name" value="Putative peptidoglycan bound protein (lpxtg motif)"/>
    <property type="match status" value="4"/>
</dbReference>
<sequence>KDPTVDTAKSPVGTEYNTNENGTEIPKEITGKDGKVYELVKVKDGDQETGKVVKGNTDVTYIYKLKDPTTPEVPVEEPGKYIPYIPVDPENPTDPNDPLNPPVDPNTGDPIDPIDYDETPEDPTDNPPLPDIDGFIPVDPKDPSEPLKPKDPNDPTKGYEPPTPKDPNDPTQDTPVPYVPAGTVTVHYEDENGNVIKDPTVDTAKSPVGTEYNTNENGTEIPKEITGKDGKVYELVKVKDGDQETGKVVKGNTDVTYIYKLKDPTTPEVPVEEPGKYIPYIPVDPENPTDPNDPLNPPVDPNTGDPIDPIDYDETPEDPTDNPPLPDIDGFIPVDPKDPSEPLKPKDPNDPTKGYEPPTPKDPNDPTQDTPVPYVPAGTVTVHYQDENGNVIKDPTVDTAKSPVGTEYNTNENGTEIPKEITGKDGKVYELVKVKDGDQEIGKVVKGNTDVTYIYKLKDPTTPEVPVEEPGKYIPYIPADPENPTDPNDPLDPTNPNTGEPMDPVDYDETPEDPTDNPPLPDIDGFIPVDPKDPSEPLKPKDPNDPTKGYEPPTPKDPNDPTQDTPVPYVPAGTVTVHYEDENGNVIKDPTVDTPKSPVGTEYNTNENGEEIPKEIIGKDGKVYVLVKVKDGDEETGKVGKGNKDVTYIYKVKEDPEKPTPEEPGKPGTEEPGKPGTEEPGKPGTEEPGKPGTEEPGKPGTEEPGKPGTEEPGKPGTEEPGKPGTEEPGKPGTEEPGKPGTEEPGKPGQPEKPAMDQPSKDMDDKGMKQADKAMDKELPETGNTNNPFVTAFGFLALLAGVRLTKRNRRED</sequence>
<feature type="non-terminal residue" evidence="9">
    <location>
        <position position="1"/>
    </location>
</feature>
<evidence type="ECO:0000256" key="2">
    <source>
        <dbReference type="ARBA" id="ARBA00022512"/>
    </source>
</evidence>
<evidence type="ECO:0000256" key="6">
    <source>
        <dbReference type="ARBA" id="ARBA00023088"/>
    </source>
</evidence>
<feature type="compositionally biased region" description="Acidic residues" evidence="7">
    <location>
        <begin position="112"/>
        <end position="124"/>
    </location>
</feature>
<feature type="compositionally biased region" description="Low complexity" evidence="7">
    <location>
        <begin position="87"/>
        <end position="97"/>
    </location>
</feature>
<evidence type="ECO:0000256" key="5">
    <source>
        <dbReference type="ARBA" id="ARBA00022737"/>
    </source>
</evidence>
<keyword evidence="3" id="KW-0964">Secreted</keyword>
<name>A0ABR5C9L0_9STAP</name>
<feature type="region of interest" description="Disordered" evidence="7">
    <location>
        <begin position="1"/>
        <end position="28"/>
    </location>
</feature>
<gene>
    <name evidence="9" type="ORF">TP70_03265</name>
</gene>
<evidence type="ECO:0000256" key="4">
    <source>
        <dbReference type="ARBA" id="ARBA00022729"/>
    </source>
</evidence>
<dbReference type="RefSeq" id="WP_156962258.1">
    <property type="nucleotide sequence ID" value="NZ_JXWY01000022.1"/>
</dbReference>
<dbReference type="NCBIfam" id="TIGR01167">
    <property type="entry name" value="LPXTG_anchor"/>
    <property type="match status" value="1"/>
</dbReference>
<feature type="compositionally biased region" description="Acidic residues" evidence="7">
    <location>
        <begin position="308"/>
        <end position="320"/>
    </location>
</feature>
<evidence type="ECO:0000256" key="1">
    <source>
        <dbReference type="ARBA" id="ARBA00004168"/>
    </source>
</evidence>
<feature type="compositionally biased region" description="Basic and acidic residues" evidence="7">
    <location>
        <begin position="139"/>
        <end position="154"/>
    </location>
</feature>
<evidence type="ECO:0000313" key="9">
    <source>
        <dbReference type="EMBL" id="KIX91241.1"/>
    </source>
</evidence>
<feature type="compositionally biased region" description="Basic and acidic residues" evidence="7">
    <location>
        <begin position="630"/>
        <end position="644"/>
    </location>
</feature>
<feature type="compositionally biased region" description="Low complexity" evidence="7">
    <location>
        <begin position="283"/>
        <end position="293"/>
    </location>
</feature>
<dbReference type="InterPro" id="IPR009459">
    <property type="entry name" value="MucBP_dom"/>
</dbReference>
<accession>A0ABR5C9L0</accession>